<dbReference type="InterPro" id="IPR036514">
    <property type="entry name" value="SGNH_hydro_sf"/>
</dbReference>
<reference evidence="3 4" key="1">
    <citation type="submission" date="2024-04" db="EMBL/GenBank/DDBJ databases">
        <title>Polymorphospora sp. isolated from Baiyangdian Lake in Xiong'an New Area.</title>
        <authorList>
            <person name="Zhang X."/>
            <person name="Liu J."/>
        </authorList>
    </citation>
    <scope>NUCLEOTIDE SEQUENCE [LARGE SCALE GENOMIC DNA]</scope>
    <source>
        <strain evidence="3 4">2-325</strain>
    </source>
</reference>
<dbReference type="InterPro" id="IPR010037">
    <property type="entry name" value="FkbH_domain"/>
</dbReference>
<sequence>MQTGNTAVSNFPVVVTATFVAESLATPLAWWSAELDLPQEVTFAPYGQVFQQLLGVPAAGATVALIRPEDWATAAGRDPERGAAGADTGDPAPGLGADGRATVASAADDLVEAVRVAAGTTPRLIVVLCPASPALLADPVDGPFLRATVRRLADDLGAVAGVHLLTDADTLDAYGPCGYADEYADRLGHVPYTPEFFTVLGTAVMRRLHALRTPRPKVLVVDADNTLWDGVVGEDGVDGIHIGPDRRALHELLVAQQRAGRLICVSSKNAEADVRAVFAGRPEMGIGLSHLTALRADWRPKSATVRELAAELDLGLDSFVFLDDSPDECGEMRAACPEVLTVQLPADAAGALRTLRHCWPLDVLAVTDDDRLRTEHYRRERQRRELRGSVGTVAEFVAGLRLTVTVAPATPDQVERLAQLTQRTNQFNLTTVRRTAAELVRSGLECHAVEVTDRFGAYGIVGLVLSTTAGPALAVDTFLLSCRVLGRGVEHRVLAALGELALARGLADVTLPVVASAKNRPARDFVHDVAGEPVAEADGRQLFRLPAATAAGVRFRPPAAATAPPPPAPAGAVPGPPPAAWRLVERIATELRDAAALHAAVHARPASPLPLGSATGTELTVAQLWTDVLGVPPRSVHDSFFALGGQSLHVVQFMARVRAVLGVELPVELLFTPAFTVAQAAGSIDAAGGRAATDLDGLLAEVEALSDDEVAALLAAESG</sequence>
<feature type="domain" description="Carrier" evidence="2">
    <location>
        <begin position="612"/>
        <end position="688"/>
    </location>
</feature>
<dbReference type="PANTHER" id="PTHR45527:SF1">
    <property type="entry name" value="FATTY ACID SYNTHASE"/>
    <property type="match status" value="1"/>
</dbReference>
<dbReference type="Proteomes" id="UP001582793">
    <property type="component" value="Unassembled WGS sequence"/>
</dbReference>
<dbReference type="SUPFAM" id="SSF47336">
    <property type="entry name" value="ACP-like"/>
    <property type="match status" value="1"/>
</dbReference>
<dbReference type="InterPro" id="IPR029058">
    <property type="entry name" value="AB_hydrolase_fold"/>
</dbReference>
<dbReference type="InterPro" id="IPR010033">
    <property type="entry name" value="HAD_SF_ppase_IIIC"/>
</dbReference>
<dbReference type="PROSITE" id="PS50075">
    <property type="entry name" value="CARRIER"/>
    <property type="match status" value="1"/>
</dbReference>
<dbReference type="SUPFAM" id="SSF56784">
    <property type="entry name" value="HAD-like"/>
    <property type="match status" value="1"/>
</dbReference>
<dbReference type="InterPro" id="IPR009081">
    <property type="entry name" value="PP-bd_ACP"/>
</dbReference>
<dbReference type="NCBIfam" id="TIGR01681">
    <property type="entry name" value="HAD-SF-IIIC"/>
    <property type="match status" value="1"/>
</dbReference>
<keyword evidence="4" id="KW-1185">Reference proteome</keyword>
<dbReference type="Gene3D" id="3.40.50.1000">
    <property type="entry name" value="HAD superfamily/HAD-like"/>
    <property type="match status" value="1"/>
</dbReference>
<dbReference type="RefSeq" id="WP_375733248.1">
    <property type="nucleotide sequence ID" value="NZ_JBCGDC010000010.1"/>
</dbReference>
<dbReference type="PANTHER" id="PTHR45527">
    <property type="entry name" value="NONRIBOSOMAL PEPTIDE SYNTHETASE"/>
    <property type="match status" value="1"/>
</dbReference>
<comment type="caution">
    <text evidence="3">The sequence shown here is derived from an EMBL/GenBank/DDBJ whole genome shotgun (WGS) entry which is preliminary data.</text>
</comment>
<dbReference type="InterPro" id="IPR036736">
    <property type="entry name" value="ACP-like_sf"/>
</dbReference>
<dbReference type="InterPro" id="IPR036412">
    <property type="entry name" value="HAD-like_sf"/>
</dbReference>
<proteinExistence type="predicted"/>
<evidence type="ECO:0000259" key="2">
    <source>
        <dbReference type="PROSITE" id="PS50075"/>
    </source>
</evidence>
<feature type="compositionally biased region" description="Low complexity" evidence="1">
    <location>
        <begin position="82"/>
        <end position="99"/>
    </location>
</feature>
<evidence type="ECO:0000256" key="1">
    <source>
        <dbReference type="SAM" id="MobiDB-lite"/>
    </source>
</evidence>
<dbReference type="Pfam" id="PF00550">
    <property type="entry name" value="PP-binding"/>
    <property type="match status" value="1"/>
</dbReference>
<dbReference type="Gene3D" id="3.40.50.1820">
    <property type="entry name" value="alpha/beta hydrolase"/>
    <property type="match status" value="1"/>
</dbReference>
<protein>
    <submittedName>
        <fullName evidence="3">HAD-IIIC family phosphatase</fullName>
    </submittedName>
</protein>
<dbReference type="Gene3D" id="3.40.50.1110">
    <property type="entry name" value="SGNH hydrolase"/>
    <property type="match status" value="1"/>
</dbReference>
<organism evidence="3 4">
    <name type="scientific">Polymorphospora lycopeni</name>
    <dbReference type="NCBI Taxonomy" id="3140240"/>
    <lineage>
        <taxon>Bacteria</taxon>
        <taxon>Bacillati</taxon>
        <taxon>Actinomycetota</taxon>
        <taxon>Actinomycetes</taxon>
        <taxon>Micromonosporales</taxon>
        <taxon>Micromonosporaceae</taxon>
        <taxon>Polymorphospora</taxon>
    </lineage>
</organism>
<gene>
    <name evidence="3" type="ORF">AAFH96_05325</name>
</gene>
<name>A0ABV5CNY3_9ACTN</name>
<evidence type="ECO:0000313" key="3">
    <source>
        <dbReference type="EMBL" id="MFB6392523.1"/>
    </source>
</evidence>
<dbReference type="NCBIfam" id="TIGR01686">
    <property type="entry name" value="FkbH"/>
    <property type="match status" value="1"/>
</dbReference>
<accession>A0ABV5CNY3</accession>
<dbReference type="EMBL" id="JBCGDC010000010">
    <property type="protein sequence ID" value="MFB6392523.1"/>
    <property type="molecule type" value="Genomic_DNA"/>
</dbReference>
<feature type="region of interest" description="Disordered" evidence="1">
    <location>
        <begin position="74"/>
        <end position="99"/>
    </location>
</feature>
<dbReference type="InterPro" id="IPR023214">
    <property type="entry name" value="HAD_sf"/>
</dbReference>
<evidence type="ECO:0000313" key="4">
    <source>
        <dbReference type="Proteomes" id="UP001582793"/>
    </source>
</evidence>